<dbReference type="Gene3D" id="1.10.287.70">
    <property type="match status" value="1"/>
</dbReference>
<evidence type="ECO:0000256" key="7">
    <source>
        <dbReference type="ARBA" id="ARBA00023065"/>
    </source>
</evidence>
<evidence type="ECO:0000259" key="14">
    <source>
        <dbReference type="SMART" id="SM00918"/>
    </source>
</evidence>
<evidence type="ECO:0000256" key="8">
    <source>
        <dbReference type="ARBA" id="ARBA00023136"/>
    </source>
</evidence>
<evidence type="ECO:0000256" key="1">
    <source>
        <dbReference type="ARBA" id="ARBA00004651"/>
    </source>
</evidence>
<dbReference type="PANTHER" id="PTHR42643">
    <property type="entry name" value="IONOTROPIC RECEPTOR 20A-RELATED"/>
    <property type="match status" value="1"/>
</dbReference>
<dbReference type="InterPro" id="IPR019594">
    <property type="entry name" value="Glu/Gly-bd"/>
</dbReference>
<evidence type="ECO:0000256" key="13">
    <source>
        <dbReference type="SAM" id="Phobius"/>
    </source>
</evidence>
<protein>
    <submittedName>
        <fullName evidence="15">Glutamate receptor 2</fullName>
    </submittedName>
</protein>
<keyword evidence="7" id="KW-0406">Ion transport</keyword>
<dbReference type="PANTHER" id="PTHR42643:SF24">
    <property type="entry name" value="IONOTROPIC RECEPTOR 60A"/>
    <property type="match status" value="1"/>
</dbReference>
<name>A0A6A4VEU6_AMPAM</name>
<evidence type="ECO:0000256" key="12">
    <source>
        <dbReference type="ARBA" id="ARBA00023303"/>
    </source>
</evidence>
<evidence type="ECO:0000256" key="6">
    <source>
        <dbReference type="ARBA" id="ARBA00022989"/>
    </source>
</evidence>
<dbReference type="GO" id="GO:0005886">
    <property type="term" value="C:plasma membrane"/>
    <property type="evidence" value="ECO:0007669"/>
    <property type="project" value="UniProtKB-SubCell"/>
</dbReference>
<proteinExistence type="inferred from homology"/>
<dbReference type="Pfam" id="PF10613">
    <property type="entry name" value="Lig_chan-Glu_bd"/>
    <property type="match status" value="1"/>
</dbReference>
<keyword evidence="5 13" id="KW-0812">Transmembrane</keyword>
<comment type="subcellular location">
    <subcellularLocation>
        <location evidence="1">Cell membrane</location>
        <topology evidence="1">Multi-pass membrane protein</topology>
    </subcellularLocation>
</comment>
<evidence type="ECO:0000256" key="4">
    <source>
        <dbReference type="ARBA" id="ARBA00022475"/>
    </source>
</evidence>
<keyword evidence="9 15" id="KW-0675">Receptor</keyword>
<keyword evidence="3" id="KW-0813">Transport</keyword>
<dbReference type="GO" id="GO:0050906">
    <property type="term" value="P:detection of stimulus involved in sensory perception"/>
    <property type="evidence" value="ECO:0007669"/>
    <property type="project" value="UniProtKB-ARBA"/>
</dbReference>
<dbReference type="SMART" id="SM00918">
    <property type="entry name" value="Lig_chan-Glu_bd"/>
    <property type="match status" value="1"/>
</dbReference>
<evidence type="ECO:0000256" key="11">
    <source>
        <dbReference type="ARBA" id="ARBA00023286"/>
    </source>
</evidence>
<comment type="similarity">
    <text evidence="2">Belongs to the glutamate-gated ion channel (TC 1.A.10.1) family.</text>
</comment>
<dbReference type="GO" id="GO:0015276">
    <property type="term" value="F:ligand-gated monoatomic ion channel activity"/>
    <property type="evidence" value="ECO:0007669"/>
    <property type="project" value="InterPro"/>
</dbReference>
<dbReference type="InterPro" id="IPR001320">
    <property type="entry name" value="Iontro_rcpt_C"/>
</dbReference>
<evidence type="ECO:0000313" key="16">
    <source>
        <dbReference type="Proteomes" id="UP000440578"/>
    </source>
</evidence>
<comment type="caution">
    <text evidence="15">The sequence shown here is derived from an EMBL/GenBank/DDBJ whole genome shotgun (WGS) entry which is preliminary data.</text>
</comment>
<keyword evidence="16" id="KW-1185">Reference proteome</keyword>
<dbReference type="Proteomes" id="UP000440578">
    <property type="component" value="Unassembled WGS sequence"/>
</dbReference>
<keyword evidence="11" id="KW-1071">Ligand-gated ion channel</keyword>
<keyword evidence="6 13" id="KW-1133">Transmembrane helix</keyword>
<evidence type="ECO:0000256" key="3">
    <source>
        <dbReference type="ARBA" id="ARBA00022448"/>
    </source>
</evidence>
<dbReference type="SUPFAM" id="SSF53850">
    <property type="entry name" value="Periplasmic binding protein-like II"/>
    <property type="match status" value="1"/>
</dbReference>
<evidence type="ECO:0000256" key="9">
    <source>
        <dbReference type="ARBA" id="ARBA00023170"/>
    </source>
</evidence>
<dbReference type="Pfam" id="PF00060">
    <property type="entry name" value="Lig_chan"/>
    <property type="match status" value="1"/>
</dbReference>
<evidence type="ECO:0000256" key="10">
    <source>
        <dbReference type="ARBA" id="ARBA00023180"/>
    </source>
</evidence>
<keyword evidence="4" id="KW-1003">Cell membrane</keyword>
<dbReference type="EMBL" id="VIIS01001648">
    <property type="protein sequence ID" value="KAF0294937.1"/>
    <property type="molecule type" value="Genomic_DNA"/>
</dbReference>
<feature type="domain" description="Ionotropic glutamate receptor L-glutamate and glycine-binding" evidence="14">
    <location>
        <begin position="38"/>
        <end position="100"/>
    </location>
</feature>
<reference evidence="15 16" key="1">
    <citation type="submission" date="2019-07" db="EMBL/GenBank/DDBJ databases">
        <title>Draft genome assembly of a fouling barnacle, Amphibalanus amphitrite (Darwin, 1854): The first reference genome for Thecostraca.</title>
        <authorList>
            <person name="Kim W."/>
        </authorList>
    </citation>
    <scope>NUCLEOTIDE SEQUENCE [LARGE SCALE GENOMIC DNA]</scope>
    <source>
        <strain evidence="15">SNU_AA5</strain>
        <tissue evidence="15">Soma without cirri and trophi</tissue>
    </source>
</reference>
<evidence type="ECO:0000256" key="5">
    <source>
        <dbReference type="ARBA" id="ARBA00022692"/>
    </source>
</evidence>
<evidence type="ECO:0000313" key="15">
    <source>
        <dbReference type="EMBL" id="KAF0294937.1"/>
    </source>
</evidence>
<keyword evidence="10" id="KW-0325">Glycoprotein</keyword>
<sequence>MALVLDDSPHLAPNSSLWAGLEDAEIGTVRVAALHDPPYFYIERRPDGTCCQFDGFLWELWQLIAQKARLQYEITPLLGAGYGQEGANGSWTGLVGELVHGRADVALSWLGMFGRRQRAVAFLDAVPVSVSRETFYVARGATDAPRLTAAAAQSLLAPLGADVWWALLASLLVLAVALRVTVWLSRGSAETPHTVAALGWVPCLLACFGTVVRQGWSVTPDSLSARTVTCFCWALSTVIHASYTANLMSQLVVERPPAPPITSLRQFLDQPDWTFSIPRGHGMVTEWAAGGDAERRALALRVSRRDRHVDLESLPEVGGRLDRVLVYGDSRWLRDILGPASCQLTAMSERLPAHLVPTYMAVTRRLPALRVRLNAALLATAESGLLNRLRTRWLTEDGVTCAAVGAVRPLSLADLVAVLALVPLAVAVSGGLFVLEWLWSRMRPPPASREHLLPTVGNKGSRKAWYKIY</sequence>
<organism evidence="15 16">
    <name type="scientific">Amphibalanus amphitrite</name>
    <name type="common">Striped barnacle</name>
    <name type="synonym">Balanus amphitrite</name>
    <dbReference type="NCBI Taxonomy" id="1232801"/>
    <lineage>
        <taxon>Eukaryota</taxon>
        <taxon>Metazoa</taxon>
        <taxon>Ecdysozoa</taxon>
        <taxon>Arthropoda</taxon>
        <taxon>Crustacea</taxon>
        <taxon>Multicrustacea</taxon>
        <taxon>Cirripedia</taxon>
        <taxon>Thoracica</taxon>
        <taxon>Thoracicalcarea</taxon>
        <taxon>Balanomorpha</taxon>
        <taxon>Balanoidea</taxon>
        <taxon>Balanidae</taxon>
        <taxon>Amphibalaninae</taxon>
        <taxon>Amphibalanus</taxon>
    </lineage>
</organism>
<feature type="transmembrane region" description="Helical" evidence="13">
    <location>
        <begin position="415"/>
        <end position="439"/>
    </location>
</feature>
<accession>A0A6A4VEU6</accession>
<dbReference type="InterPro" id="IPR052192">
    <property type="entry name" value="Insect_Ionotropic_Sensory_Rcpt"/>
</dbReference>
<keyword evidence="12" id="KW-0407">Ion channel</keyword>
<gene>
    <name evidence="15" type="primary">glr-2</name>
    <name evidence="15" type="ORF">FJT64_007464</name>
</gene>
<dbReference type="AlphaFoldDB" id="A0A6A4VEU6"/>
<evidence type="ECO:0000256" key="2">
    <source>
        <dbReference type="ARBA" id="ARBA00008685"/>
    </source>
</evidence>
<dbReference type="Gene3D" id="3.40.190.10">
    <property type="entry name" value="Periplasmic binding protein-like II"/>
    <property type="match status" value="1"/>
</dbReference>
<keyword evidence="8 13" id="KW-0472">Membrane</keyword>